<evidence type="ECO:0000313" key="2">
    <source>
        <dbReference type="Proteomes" id="UP000252795"/>
    </source>
</evidence>
<comment type="caution">
    <text evidence="1">The sequence shown here is derived from an EMBL/GenBank/DDBJ whole genome shotgun (WGS) entry which is preliminary data.</text>
</comment>
<organism evidence="1 2">
    <name type="scientific">Marinobacter nauticus</name>
    <name type="common">Marinobacter hydrocarbonoclasticus</name>
    <name type="synonym">Marinobacter aquaeolei</name>
    <dbReference type="NCBI Taxonomy" id="2743"/>
    <lineage>
        <taxon>Bacteria</taxon>
        <taxon>Pseudomonadati</taxon>
        <taxon>Pseudomonadota</taxon>
        <taxon>Gammaproteobacteria</taxon>
        <taxon>Pseudomonadales</taxon>
        <taxon>Marinobacteraceae</taxon>
        <taxon>Marinobacter</taxon>
    </lineage>
</organism>
<dbReference type="Proteomes" id="UP000252795">
    <property type="component" value="Unassembled WGS sequence"/>
</dbReference>
<dbReference type="AlphaFoldDB" id="A0A368V843"/>
<gene>
    <name evidence="1" type="ORF">DET51_102425</name>
</gene>
<sequence length="57" mass="6774">MLQKQQNPHKAGFVRILNGARRWNRTTETLSNPLRQWYSEFVVFEIVALCTSFLYTL</sequence>
<accession>A0A368V843</accession>
<reference evidence="1 2" key="1">
    <citation type="submission" date="2018-07" db="EMBL/GenBank/DDBJ databases">
        <title>Freshwater and sediment microbial communities from various areas in North America, analyzing microbe dynamics in response to fracking.</title>
        <authorList>
            <person name="Lamendella R."/>
        </authorList>
    </citation>
    <scope>NUCLEOTIDE SEQUENCE [LARGE SCALE GENOMIC DNA]</scope>
    <source>
        <strain evidence="1 2">114E</strain>
    </source>
</reference>
<evidence type="ECO:0000313" key="1">
    <source>
        <dbReference type="EMBL" id="RCW37276.1"/>
    </source>
</evidence>
<name>A0A368V843_MARNT</name>
<proteinExistence type="predicted"/>
<protein>
    <submittedName>
        <fullName evidence="1">Uncharacterized protein</fullName>
    </submittedName>
</protein>
<dbReference type="EMBL" id="QPJB01000002">
    <property type="protein sequence ID" value="RCW37276.1"/>
    <property type="molecule type" value="Genomic_DNA"/>
</dbReference>